<evidence type="ECO:0000259" key="1">
    <source>
        <dbReference type="PROSITE" id="PS51832"/>
    </source>
</evidence>
<feature type="domain" description="HD-GYP" evidence="1">
    <location>
        <begin position="113"/>
        <end position="309"/>
    </location>
</feature>
<dbReference type="RefSeq" id="WP_119111059.1">
    <property type="nucleotide sequence ID" value="NZ_CBCSEO010000004.1"/>
</dbReference>
<dbReference type="PANTHER" id="PTHR43155:SF2">
    <property type="entry name" value="CYCLIC DI-GMP PHOSPHODIESTERASE PA4108"/>
    <property type="match status" value="1"/>
</dbReference>
<dbReference type="NCBIfam" id="TIGR00277">
    <property type="entry name" value="HDIG"/>
    <property type="match status" value="1"/>
</dbReference>
<dbReference type="Proteomes" id="UP000265816">
    <property type="component" value="Unassembled WGS sequence"/>
</dbReference>
<dbReference type="InterPro" id="IPR037522">
    <property type="entry name" value="HD_GYP_dom"/>
</dbReference>
<reference evidence="2 3" key="1">
    <citation type="submission" date="2018-08" db="EMBL/GenBank/DDBJ databases">
        <title>Bacillus jemisoniae sp. nov., Bacillus chryseoplanitiae sp. nov., Bacillus resnikiae sp. nov., and Bacillus frankliniae sp. nov., isolated from Viking spacecraft and associated surfaces.</title>
        <authorList>
            <person name="Seuylemezian A."/>
            <person name="Vaishampayan P."/>
        </authorList>
    </citation>
    <scope>NUCLEOTIDE SEQUENCE [LARGE SCALE GENOMIC DNA]</scope>
    <source>
        <strain evidence="2 3">JJ-247</strain>
    </source>
</reference>
<evidence type="ECO:0000313" key="2">
    <source>
        <dbReference type="EMBL" id="RID88896.1"/>
    </source>
</evidence>
<proteinExistence type="predicted"/>
<dbReference type="InterPro" id="IPR006675">
    <property type="entry name" value="HDIG_dom"/>
</dbReference>
<dbReference type="Pfam" id="PF13487">
    <property type="entry name" value="HD_5"/>
    <property type="match status" value="1"/>
</dbReference>
<organism evidence="2 3">
    <name type="scientific">Mesobacillus zeae</name>
    <dbReference type="NCBI Taxonomy" id="1917180"/>
    <lineage>
        <taxon>Bacteria</taxon>
        <taxon>Bacillati</taxon>
        <taxon>Bacillota</taxon>
        <taxon>Bacilli</taxon>
        <taxon>Bacillales</taxon>
        <taxon>Bacillaceae</taxon>
        <taxon>Mesobacillus</taxon>
    </lineage>
</organism>
<evidence type="ECO:0000313" key="3">
    <source>
        <dbReference type="Proteomes" id="UP000265816"/>
    </source>
</evidence>
<dbReference type="OrthoDB" id="9759601at2"/>
<dbReference type="SUPFAM" id="SSF109604">
    <property type="entry name" value="HD-domain/PDEase-like"/>
    <property type="match status" value="1"/>
</dbReference>
<dbReference type="PROSITE" id="PS51832">
    <property type="entry name" value="HD_GYP"/>
    <property type="match status" value="1"/>
</dbReference>
<dbReference type="CDD" id="cd00077">
    <property type="entry name" value="HDc"/>
    <property type="match status" value="1"/>
</dbReference>
<gene>
    <name evidence="2" type="ORF">D1970_01255</name>
</gene>
<dbReference type="SMART" id="SM00471">
    <property type="entry name" value="HDc"/>
    <property type="match status" value="1"/>
</dbReference>
<protein>
    <submittedName>
        <fullName evidence="2">HD-GYP domain-containing protein</fullName>
    </submittedName>
</protein>
<dbReference type="AlphaFoldDB" id="A0A398BNG1"/>
<keyword evidence="3" id="KW-1185">Reference proteome</keyword>
<dbReference type="PANTHER" id="PTHR43155">
    <property type="entry name" value="CYCLIC DI-GMP PHOSPHODIESTERASE PA4108-RELATED"/>
    <property type="match status" value="1"/>
</dbReference>
<sequence>MRLIATASAEEGAKLGKAIYNSQGQILLNKGAGLTQSIISRLLGFGIDYVYIDDPDTEDIAVNSPVSDELRIEAYATIQSAFKQVANDIHVSPAIVLEKSTKDFKRLIRCLISELNGSNELLSLLSDVFIHDQYIFSHSLNVTLYTLAIGLEMKLNGKDLESIGLGAILHDVGKMNIPREILLKPGRLTLEEYETIKAHAEDGFEILRSIQGLPLLVSHCAYQHHERMDGTGYPRGLKGEEIHLFGKILGVADVFDAVTSNRVYRNAMLPHEGLEILYAGYGSKFNAAVIDAFKRAVVIYPAGLTVQLSNGKKGVVSSQHRGISDRPTVRVLEEHGMKVAPYEIDLSRNPSIVITECDTTFRK</sequence>
<dbReference type="Gene3D" id="1.10.3210.10">
    <property type="entry name" value="Hypothetical protein af1432"/>
    <property type="match status" value="1"/>
</dbReference>
<name>A0A398BNG1_9BACI</name>
<dbReference type="EMBL" id="QWVT01000002">
    <property type="protein sequence ID" value="RID88896.1"/>
    <property type="molecule type" value="Genomic_DNA"/>
</dbReference>
<comment type="caution">
    <text evidence="2">The sequence shown here is derived from an EMBL/GenBank/DDBJ whole genome shotgun (WGS) entry which is preliminary data.</text>
</comment>
<accession>A0A398BNG1</accession>
<dbReference type="InterPro" id="IPR003607">
    <property type="entry name" value="HD/PDEase_dom"/>
</dbReference>